<protein>
    <submittedName>
        <fullName evidence="2">Uncharacterized protein</fullName>
    </submittedName>
</protein>
<gene>
    <name evidence="2" type="ORF">DPMN_102659</name>
</gene>
<keyword evidence="3" id="KW-1185">Reference proteome</keyword>
<accession>A0A9D4LJR2</accession>
<feature type="region of interest" description="Disordered" evidence="1">
    <location>
        <begin position="57"/>
        <end position="76"/>
    </location>
</feature>
<evidence type="ECO:0000313" key="3">
    <source>
        <dbReference type="Proteomes" id="UP000828390"/>
    </source>
</evidence>
<proteinExistence type="predicted"/>
<comment type="caution">
    <text evidence="2">The sequence shown here is derived from an EMBL/GenBank/DDBJ whole genome shotgun (WGS) entry which is preliminary data.</text>
</comment>
<evidence type="ECO:0000313" key="2">
    <source>
        <dbReference type="EMBL" id="KAH3859838.1"/>
    </source>
</evidence>
<reference evidence="2" key="1">
    <citation type="journal article" date="2019" name="bioRxiv">
        <title>The Genome of the Zebra Mussel, Dreissena polymorpha: A Resource for Invasive Species Research.</title>
        <authorList>
            <person name="McCartney M.A."/>
            <person name="Auch B."/>
            <person name="Kono T."/>
            <person name="Mallez S."/>
            <person name="Zhang Y."/>
            <person name="Obille A."/>
            <person name="Becker A."/>
            <person name="Abrahante J.E."/>
            <person name="Garbe J."/>
            <person name="Badalamenti J.P."/>
            <person name="Herman A."/>
            <person name="Mangelson H."/>
            <person name="Liachko I."/>
            <person name="Sullivan S."/>
            <person name="Sone E.D."/>
            <person name="Koren S."/>
            <person name="Silverstein K.A.T."/>
            <person name="Beckman K.B."/>
            <person name="Gohl D.M."/>
        </authorList>
    </citation>
    <scope>NUCLEOTIDE SEQUENCE</scope>
    <source>
        <strain evidence="2">Duluth1</strain>
        <tissue evidence="2">Whole animal</tissue>
    </source>
</reference>
<dbReference type="EMBL" id="JAIWYP010000003">
    <property type="protein sequence ID" value="KAH3859838.1"/>
    <property type="molecule type" value="Genomic_DNA"/>
</dbReference>
<name>A0A9D4LJR2_DREPO</name>
<sequence>MGTRLSYIIFRHCNQSSQARSQGIEKGARIFPPTIVIEQRSDEGGRCGRGCPRPAIGEFGGPPLENFENETYNSTF</sequence>
<evidence type="ECO:0000256" key="1">
    <source>
        <dbReference type="SAM" id="MobiDB-lite"/>
    </source>
</evidence>
<organism evidence="2 3">
    <name type="scientific">Dreissena polymorpha</name>
    <name type="common">Zebra mussel</name>
    <name type="synonym">Mytilus polymorpha</name>
    <dbReference type="NCBI Taxonomy" id="45954"/>
    <lineage>
        <taxon>Eukaryota</taxon>
        <taxon>Metazoa</taxon>
        <taxon>Spiralia</taxon>
        <taxon>Lophotrochozoa</taxon>
        <taxon>Mollusca</taxon>
        <taxon>Bivalvia</taxon>
        <taxon>Autobranchia</taxon>
        <taxon>Heteroconchia</taxon>
        <taxon>Euheterodonta</taxon>
        <taxon>Imparidentia</taxon>
        <taxon>Neoheterodontei</taxon>
        <taxon>Myida</taxon>
        <taxon>Dreissenoidea</taxon>
        <taxon>Dreissenidae</taxon>
        <taxon>Dreissena</taxon>
    </lineage>
</organism>
<dbReference type="AlphaFoldDB" id="A0A9D4LJR2"/>
<reference evidence="2" key="2">
    <citation type="submission" date="2020-11" db="EMBL/GenBank/DDBJ databases">
        <authorList>
            <person name="McCartney M.A."/>
            <person name="Auch B."/>
            <person name="Kono T."/>
            <person name="Mallez S."/>
            <person name="Becker A."/>
            <person name="Gohl D.M."/>
            <person name="Silverstein K.A.T."/>
            <person name="Koren S."/>
            <person name="Bechman K.B."/>
            <person name="Herman A."/>
            <person name="Abrahante J.E."/>
            <person name="Garbe J."/>
        </authorList>
    </citation>
    <scope>NUCLEOTIDE SEQUENCE</scope>
    <source>
        <strain evidence="2">Duluth1</strain>
        <tissue evidence="2">Whole animal</tissue>
    </source>
</reference>
<dbReference type="Proteomes" id="UP000828390">
    <property type="component" value="Unassembled WGS sequence"/>
</dbReference>